<keyword evidence="2" id="KW-0548">Nucleotidyltransferase</keyword>
<organism evidence="5 6">
    <name type="scientific">Salibacterium lacus</name>
    <dbReference type="NCBI Taxonomy" id="1898109"/>
    <lineage>
        <taxon>Bacteria</taxon>
        <taxon>Bacillati</taxon>
        <taxon>Bacillota</taxon>
        <taxon>Bacilli</taxon>
        <taxon>Bacillales</taxon>
        <taxon>Bacillaceae</taxon>
    </lineage>
</organism>
<dbReference type="PANTHER" id="PTHR36928:SF1">
    <property type="entry name" value="PHOSPHATASE YCDX-RELATED"/>
    <property type="match status" value="1"/>
</dbReference>
<keyword evidence="5" id="KW-0540">Nuclease</keyword>
<dbReference type="SMART" id="SM00483">
    <property type="entry name" value="POLXc"/>
    <property type="match status" value="1"/>
</dbReference>
<dbReference type="RefSeq" id="WP_380712504.1">
    <property type="nucleotide sequence ID" value="NZ_JBHUML010000002.1"/>
</dbReference>
<dbReference type="CDD" id="cd00141">
    <property type="entry name" value="NT_POLXc"/>
    <property type="match status" value="1"/>
</dbReference>
<dbReference type="SUPFAM" id="SSF47802">
    <property type="entry name" value="DNA polymerase beta, N-terminal domain-like"/>
    <property type="match status" value="1"/>
</dbReference>
<evidence type="ECO:0000256" key="1">
    <source>
        <dbReference type="ARBA" id="ARBA00022679"/>
    </source>
</evidence>
<feature type="domain" description="DNA-directed DNA polymerase X" evidence="4">
    <location>
        <begin position="1"/>
        <end position="316"/>
    </location>
</feature>
<keyword evidence="5" id="KW-0269">Exonuclease</keyword>
<dbReference type="EMBL" id="JBHUML010000002">
    <property type="protein sequence ID" value="MFD2705245.1"/>
    <property type="molecule type" value="Genomic_DNA"/>
</dbReference>
<evidence type="ECO:0000256" key="2">
    <source>
        <dbReference type="ARBA" id="ARBA00022695"/>
    </source>
</evidence>
<dbReference type="SUPFAM" id="SSF81301">
    <property type="entry name" value="Nucleotidyltransferase"/>
    <property type="match status" value="1"/>
</dbReference>
<reference evidence="6" key="1">
    <citation type="journal article" date="2019" name="Int. J. Syst. Evol. Microbiol.">
        <title>The Global Catalogue of Microorganisms (GCM) 10K type strain sequencing project: providing services to taxonomists for standard genome sequencing and annotation.</title>
        <authorList>
            <consortium name="The Broad Institute Genomics Platform"/>
            <consortium name="The Broad Institute Genome Sequencing Center for Infectious Disease"/>
            <person name="Wu L."/>
            <person name="Ma J."/>
        </authorList>
    </citation>
    <scope>NUCLEOTIDE SEQUENCE [LARGE SCALE GENOMIC DNA]</scope>
    <source>
        <strain evidence="6">KCTC 33792</strain>
    </source>
</reference>
<protein>
    <submittedName>
        <fullName evidence="5">DNA polymerase/3'-5' exonuclease PolX</fullName>
    </submittedName>
</protein>
<dbReference type="Pfam" id="PF14791">
    <property type="entry name" value="DNA_pol_B_thumb"/>
    <property type="match status" value="1"/>
</dbReference>
<evidence type="ECO:0000313" key="5">
    <source>
        <dbReference type="EMBL" id="MFD2705245.1"/>
    </source>
</evidence>
<dbReference type="InterPro" id="IPR029398">
    <property type="entry name" value="PolB_thumb"/>
</dbReference>
<dbReference type="SMART" id="SM00481">
    <property type="entry name" value="POLIIIAc"/>
    <property type="match status" value="1"/>
</dbReference>
<dbReference type="Gene3D" id="3.30.460.10">
    <property type="entry name" value="Beta Polymerase, domain 2"/>
    <property type="match status" value="1"/>
</dbReference>
<dbReference type="Gene3D" id="3.20.20.140">
    <property type="entry name" value="Metal-dependent hydrolases"/>
    <property type="match status" value="1"/>
</dbReference>
<evidence type="ECO:0000259" key="4">
    <source>
        <dbReference type="SMART" id="SM00483"/>
    </source>
</evidence>
<dbReference type="SUPFAM" id="SSF89550">
    <property type="entry name" value="PHP domain-like"/>
    <property type="match status" value="1"/>
</dbReference>
<dbReference type="InterPro" id="IPR047967">
    <property type="entry name" value="PolX_PHP"/>
</dbReference>
<comment type="caution">
    <text evidence="5">The sequence shown here is derived from an EMBL/GenBank/DDBJ whole genome shotgun (WGS) entry which is preliminary data.</text>
</comment>
<dbReference type="PANTHER" id="PTHR36928">
    <property type="entry name" value="PHOSPHATASE YCDX-RELATED"/>
    <property type="match status" value="1"/>
</dbReference>
<keyword evidence="1" id="KW-0808">Transferase</keyword>
<feature type="domain" description="Polymerase/histidinol phosphatase N-terminal" evidence="3">
    <location>
        <begin position="338"/>
        <end position="417"/>
    </location>
</feature>
<proteinExistence type="predicted"/>
<dbReference type="InterPro" id="IPR002054">
    <property type="entry name" value="DNA-dir_DNA_pol_X"/>
</dbReference>
<dbReference type="Gene3D" id="1.10.150.20">
    <property type="entry name" value="5' to 3' exonuclease, C-terminal subdomain"/>
    <property type="match status" value="1"/>
</dbReference>
<sequence>MNKKEVIQALETIAVYMEIKGENTFKTSAYRKAAQTLEQDERSLSEIQTPASLNSIGKGTAAVIEELRDTNQAQVLETLKSEIPEGLIPLLDLQGLGGRKVAKLYQELQITDAASLKQACESRRVRELSGFGAKTEEKILAALEDMGSRPDRLPVAFMLETAKMLEKEIKNLADVKRWARAGSLRRMEETIKDLDYILSVSVENTDPIRTQLKELPYVSEVIADGPSKVSLELALSYPVQIDFRLTDDDAFATTLHHFTGSKDHNVQIRQIAKSRGERVSEYGIENLETKEVTSFSSEEDFFHYLGLYYIPPEARAGTGETTMYQQPYETVERSDIKGDLHMHTTWSDGALSVEEMAEEVRSRGHEWMAVTDHSKFLQVAHGLDEERILRQIEEIRRVNDQYEDFTVLAGIEMDIRPDGTLDIEDEVLSRLDVVIASIHSSFSQSRTDIMKRLDAALEHPSVHIIAHPTGRLIGRREGYDADVQTLLKKAAKTGTALELNANPNRLDLSAAWLRKAADTGTMISINTDAHTPDMLDHMEIGTASAKKALLQKEQIVNTRNIEELRAFLQGKQERTKR</sequence>
<dbReference type="PIRSF" id="PIRSF005047">
    <property type="entry name" value="UCP005047_YshC"/>
    <property type="match status" value="1"/>
</dbReference>
<dbReference type="CDD" id="cd07436">
    <property type="entry name" value="PHP_PolX"/>
    <property type="match status" value="1"/>
</dbReference>
<dbReference type="Gene3D" id="3.30.210.10">
    <property type="entry name" value="DNA polymerase, thumb domain"/>
    <property type="match status" value="1"/>
</dbReference>
<dbReference type="InterPro" id="IPR037160">
    <property type="entry name" value="DNA_Pol_thumb_sf"/>
</dbReference>
<dbReference type="Pfam" id="PF14716">
    <property type="entry name" value="HHH_8"/>
    <property type="match status" value="1"/>
</dbReference>
<evidence type="ECO:0000259" key="3">
    <source>
        <dbReference type="SMART" id="SM00481"/>
    </source>
</evidence>
<dbReference type="InterPro" id="IPR003141">
    <property type="entry name" value="Pol/His_phosphatase_N"/>
</dbReference>
<keyword evidence="5" id="KW-0378">Hydrolase</keyword>
<dbReference type="InterPro" id="IPR010996">
    <property type="entry name" value="HHH_MUS81"/>
</dbReference>
<dbReference type="GO" id="GO:0004527">
    <property type="term" value="F:exonuclease activity"/>
    <property type="evidence" value="ECO:0007669"/>
    <property type="project" value="UniProtKB-KW"/>
</dbReference>
<dbReference type="InterPro" id="IPR016195">
    <property type="entry name" value="Pol/histidinol_Pase-like"/>
</dbReference>
<dbReference type="InterPro" id="IPR050243">
    <property type="entry name" value="PHP_phosphatase"/>
</dbReference>
<dbReference type="Pfam" id="PF02811">
    <property type="entry name" value="PHP"/>
    <property type="match status" value="1"/>
</dbReference>
<gene>
    <name evidence="5" type="primary">polX</name>
    <name evidence="5" type="ORF">ACFSUB_07170</name>
</gene>
<dbReference type="InterPro" id="IPR043519">
    <property type="entry name" value="NT_sf"/>
</dbReference>
<dbReference type="Gene3D" id="1.10.150.110">
    <property type="entry name" value="DNA polymerase beta, N-terminal domain-like"/>
    <property type="match status" value="1"/>
</dbReference>
<dbReference type="NCBIfam" id="NF006375">
    <property type="entry name" value="PRK08609.1"/>
    <property type="match status" value="1"/>
</dbReference>
<dbReference type="Proteomes" id="UP001597520">
    <property type="component" value="Unassembled WGS sequence"/>
</dbReference>
<name>A0ABW5T304_9BACI</name>
<evidence type="ECO:0000313" key="6">
    <source>
        <dbReference type="Proteomes" id="UP001597520"/>
    </source>
</evidence>
<dbReference type="InterPro" id="IPR004013">
    <property type="entry name" value="PHP_dom"/>
</dbReference>
<keyword evidence="6" id="KW-1185">Reference proteome</keyword>
<accession>A0ABW5T304</accession>
<dbReference type="InterPro" id="IPR027421">
    <property type="entry name" value="DNA_pol_lamdba_lyase_dom_sf"/>
</dbReference>
<dbReference type="InterPro" id="IPR022311">
    <property type="entry name" value="PolX-like"/>
</dbReference>